<evidence type="ECO:0000313" key="3">
    <source>
        <dbReference type="Proteomes" id="UP001153069"/>
    </source>
</evidence>
<feature type="region of interest" description="Disordered" evidence="1">
    <location>
        <begin position="195"/>
        <end position="215"/>
    </location>
</feature>
<accession>A0A9N8F0B7</accession>
<sequence>MPLSKEAFDSFVSQNGHNFPYNCVKRTRSSFITKWVFFNGRGRGDDALFRPTSVYALPASCVSLKQLQELIVSKVAVPFPPEHCEVMDCMFWWGACMDNGWYQQVLGFIAFDLKPRGYQAGESTRSSLFHYCIYMLMRKKAFPCHNTDALLAHWNKLYYDYIYRSTGSFFSAATESIRVMEYAIMWGINAPFPTASDSDNEGGESLPDTVVSADE</sequence>
<keyword evidence="3" id="KW-1185">Reference proteome</keyword>
<evidence type="ECO:0000313" key="2">
    <source>
        <dbReference type="EMBL" id="CAB9529635.1"/>
    </source>
</evidence>
<proteinExistence type="predicted"/>
<organism evidence="2 3">
    <name type="scientific">Seminavis robusta</name>
    <dbReference type="NCBI Taxonomy" id="568900"/>
    <lineage>
        <taxon>Eukaryota</taxon>
        <taxon>Sar</taxon>
        <taxon>Stramenopiles</taxon>
        <taxon>Ochrophyta</taxon>
        <taxon>Bacillariophyta</taxon>
        <taxon>Bacillariophyceae</taxon>
        <taxon>Bacillariophycidae</taxon>
        <taxon>Naviculales</taxon>
        <taxon>Naviculaceae</taxon>
        <taxon>Seminavis</taxon>
    </lineage>
</organism>
<comment type="caution">
    <text evidence="2">The sequence shown here is derived from an EMBL/GenBank/DDBJ whole genome shotgun (WGS) entry which is preliminary data.</text>
</comment>
<dbReference type="EMBL" id="CAICTM010002565">
    <property type="protein sequence ID" value="CAB9529635.1"/>
    <property type="molecule type" value="Genomic_DNA"/>
</dbReference>
<dbReference type="AlphaFoldDB" id="A0A9N8F0B7"/>
<dbReference type="Proteomes" id="UP001153069">
    <property type="component" value="Unassembled WGS sequence"/>
</dbReference>
<evidence type="ECO:0000256" key="1">
    <source>
        <dbReference type="SAM" id="MobiDB-lite"/>
    </source>
</evidence>
<protein>
    <submittedName>
        <fullName evidence="2">Uncharacterized protein</fullName>
    </submittedName>
</protein>
<name>A0A9N8F0B7_9STRA</name>
<gene>
    <name evidence="2" type="ORF">SEMRO_2567_G331480.1</name>
</gene>
<reference evidence="2" key="1">
    <citation type="submission" date="2020-06" db="EMBL/GenBank/DDBJ databases">
        <authorList>
            <consortium name="Plant Systems Biology data submission"/>
        </authorList>
    </citation>
    <scope>NUCLEOTIDE SEQUENCE</scope>
    <source>
        <strain evidence="2">D6</strain>
    </source>
</reference>